<dbReference type="GO" id="GO:0019878">
    <property type="term" value="P:lysine biosynthetic process via aminoadipic acid"/>
    <property type="evidence" value="ECO:0007669"/>
    <property type="project" value="TreeGrafter"/>
</dbReference>
<evidence type="ECO:0000313" key="4">
    <source>
        <dbReference type="EMBL" id="RZS75989.1"/>
    </source>
</evidence>
<gene>
    <name evidence="4" type="ORF">EV199_1865</name>
</gene>
<dbReference type="Gene3D" id="1.10.1870.10">
    <property type="entry name" value="Domain 3, Saccharopine reductase"/>
    <property type="match status" value="1"/>
</dbReference>
<evidence type="ECO:0000256" key="1">
    <source>
        <dbReference type="ARBA" id="ARBA00023002"/>
    </source>
</evidence>
<dbReference type="AlphaFoldDB" id="A0A4Q7N4Q4"/>
<feature type="domain" description="Saccharopine dehydrogenase-like C-terminal" evidence="3">
    <location>
        <begin position="126"/>
        <end position="429"/>
    </location>
</feature>
<reference evidence="4 5" key="1">
    <citation type="submission" date="2019-02" db="EMBL/GenBank/DDBJ databases">
        <title>Genomic Encyclopedia of Type Strains, Phase IV (KMG-IV): sequencing the most valuable type-strain genomes for metagenomic binning, comparative biology and taxonomic classification.</title>
        <authorList>
            <person name="Goeker M."/>
        </authorList>
    </citation>
    <scope>NUCLEOTIDE SEQUENCE [LARGE SCALE GENOMIC DNA]</scope>
    <source>
        <strain evidence="4 5">DSM 18116</strain>
    </source>
</reference>
<dbReference type="SUPFAM" id="SSF51735">
    <property type="entry name" value="NAD(P)-binding Rossmann-fold domains"/>
    <property type="match status" value="1"/>
</dbReference>
<dbReference type="PANTHER" id="PTHR11133">
    <property type="entry name" value="SACCHAROPINE DEHYDROGENASE"/>
    <property type="match status" value="1"/>
</dbReference>
<dbReference type="InterPro" id="IPR036291">
    <property type="entry name" value="NAD(P)-bd_dom_sf"/>
</dbReference>
<dbReference type="Pfam" id="PF16653">
    <property type="entry name" value="Sacchrp_dh_C"/>
    <property type="match status" value="1"/>
</dbReference>
<dbReference type="InterPro" id="IPR051168">
    <property type="entry name" value="AASS"/>
</dbReference>
<dbReference type="Proteomes" id="UP000293874">
    <property type="component" value="Unassembled WGS sequence"/>
</dbReference>
<name>A0A4Q7N4Q4_9BACT</name>
<evidence type="ECO:0000259" key="3">
    <source>
        <dbReference type="Pfam" id="PF16653"/>
    </source>
</evidence>
<keyword evidence="1" id="KW-0560">Oxidoreductase</keyword>
<dbReference type="InterPro" id="IPR005097">
    <property type="entry name" value="Sacchrp_dh_NADP-bd"/>
</dbReference>
<dbReference type="Pfam" id="PF03435">
    <property type="entry name" value="Sacchrp_dh_NADP"/>
    <property type="match status" value="1"/>
</dbReference>
<dbReference type="SUPFAM" id="SSF55347">
    <property type="entry name" value="Glyceraldehyde-3-phosphate dehydrogenase-like, C-terminal domain"/>
    <property type="match status" value="1"/>
</dbReference>
<proteinExistence type="predicted"/>
<dbReference type="GO" id="GO:0005737">
    <property type="term" value="C:cytoplasm"/>
    <property type="evidence" value="ECO:0007669"/>
    <property type="project" value="TreeGrafter"/>
</dbReference>
<dbReference type="RefSeq" id="WP_130540315.1">
    <property type="nucleotide sequence ID" value="NZ_SGXA01000001.1"/>
</dbReference>
<keyword evidence="5" id="KW-1185">Reference proteome</keyword>
<dbReference type="EMBL" id="SGXA01000001">
    <property type="protein sequence ID" value="RZS75989.1"/>
    <property type="molecule type" value="Genomic_DNA"/>
</dbReference>
<sequence>MKHILVFGAGKSATCLIDYLIKETDTHRWALTVVDGNLELASSKTAGAPHVKAVAINVEQDEARRALVYSADIVISLLPPFLHYLVAKDCVQYGKHLLTASYVDEKIKALKDEIAAKGLFFLCEMGLDPGIDHMSAMQLISAIRAKGGAITSFKSHCGGLVAPESDNNPWHYKISWNPRNVVMAGKAGAVYKENNEKVEIPYTALFNVNNTVQTPGLGELAWYANRDSLSYIPIYGLEESLTFLRTTLRYPAFNAGWKQIIWLHLTDETVMYNTDGLPLSAFFREHFRVHDTTDVIAALSKEDPFYQQLDFLGLNDEATRINKGLCTAADVLQFALEQKLVLASHDKDMIVMLHEIDYLLNGQIQHIKSCLLVKGEDQLRTAMAKTVGLPLGIAAKLILLNEIKLTGLHIPILPEIYEPVLKELYQNGIIFHEEEA</sequence>
<feature type="domain" description="Saccharopine dehydrogenase NADP binding" evidence="2">
    <location>
        <begin position="4"/>
        <end position="119"/>
    </location>
</feature>
<comment type="caution">
    <text evidence="4">The sequence shown here is derived from an EMBL/GenBank/DDBJ whole genome shotgun (WGS) entry which is preliminary data.</text>
</comment>
<accession>A0A4Q7N4Q4</accession>
<evidence type="ECO:0000313" key="5">
    <source>
        <dbReference type="Proteomes" id="UP000293874"/>
    </source>
</evidence>
<organism evidence="4 5">
    <name type="scientific">Pseudobacter ginsenosidimutans</name>
    <dbReference type="NCBI Taxonomy" id="661488"/>
    <lineage>
        <taxon>Bacteria</taxon>
        <taxon>Pseudomonadati</taxon>
        <taxon>Bacteroidota</taxon>
        <taxon>Chitinophagia</taxon>
        <taxon>Chitinophagales</taxon>
        <taxon>Chitinophagaceae</taxon>
        <taxon>Pseudobacter</taxon>
    </lineage>
</organism>
<evidence type="ECO:0000259" key="2">
    <source>
        <dbReference type="Pfam" id="PF03435"/>
    </source>
</evidence>
<dbReference type="InterPro" id="IPR032095">
    <property type="entry name" value="Sacchrp_dh-like_C"/>
</dbReference>
<dbReference type="Gene3D" id="3.40.50.720">
    <property type="entry name" value="NAD(P)-binding Rossmann-like Domain"/>
    <property type="match status" value="1"/>
</dbReference>
<protein>
    <submittedName>
        <fullName evidence="4">Saccharopine dehydrogenase-like NADP-dependent oxidoreductase</fullName>
    </submittedName>
</protein>
<dbReference type="PANTHER" id="PTHR11133:SF22">
    <property type="entry name" value="ALPHA-AMINOADIPIC SEMIALDEHYDE SYNTHASE, MITOCHONDRIAL"/>
    <property type="match status" value="1"/>
</dbReference>
<dbReference type="GO" id="GO:0004753">
    <property type="term" value="F:saccharopine dehydrogenase activity"/>
    <property type="evidence" value="ECO:0007669"/>
    <property type="project" value="TreeGrafter"/>
</dbReference>
<dbReference type="Gene3D" id="3.30.360.10">
    <property type="entry name" value="Dihydrodipicolinate Reductase, domain 2"/>
    <property type="match status" value="1"/>
</dbReference>